<accession>A0A5C4VXL4</accession>
<evidence type="ECO:0000313" key="5">
    <source>
        <dbReference type="Proteomes" id="UP000312512"/>
    </source>
</evidence>
<evidence type="ECO:0000256" key="1">
    <source>
        <dbReference type="ARBA" id="ARBA00001933"/>
    </source>
</evidence>
<comment type="cofactor">
    <cofactor evidence="1">
        <name>pyridoxal 5'-phosphate</name>
        <dbReference type="ChEBI" id="CHEBI:597326"/>
    </cofactor>
</comment>
<protein>
    <submittedName>
        <fullName evidence="4">Aminotransferase class III-fold pyridoxal phosphate-dependent enzyme</fullName>
    </submittedName>
</protein>
<dbReference type="InterPro" id="IPR015421">
    <property type="entry name" value="PyrdxlP-dep_Trfase_major"/>
</dbReference>
<gene>
    <name evidence="4" type="ORF">FH608_035480</name>
</gene>
<accession>A0A5P9YIC6</accession>
<proteinExistence type="inferred from homology"/>
<dbReference type="PANTHER" id="PTHR43713:SF3">
    <property type="entry name" value="GLUTAMATE-1-SEMIALDEHYDE 2,1-AMINOMUTASE 1, CHLOROPLASTIC-RELATED"/>
    <property type="match status" value="1"/>
</dbReference>
<dbReference type="SUPFAM" id="SSF53383">
    <property type="entry name" value="PLP-dependent transferases"/>
    <property type="match status" value="1"/>
</dbReference>
<dbReference type="Gene3D" id="3.90.1150.10">
    <property type="entry name" value="Aspartate Aminotransferase, domain 1"/>
    <property type="match status" value="1"/>
</dbReference>
<sequence length="478" mass="51211">MRARNMSVSPSRPTDLHKHRNLRLRPASCSLSCRQAMCPRLMVGMTRTLDVSRDLYTTARRYIAGGVSSDARRTAGVPLYVDRASGSRLWDVDGNVYIDYVLGQGPALLGHCPPAVVEAVTAQVARGIVYSAQHAAEARVAERLCAMVPAAERVRFNTVGSEAAHASWRLARGYTGRPKILKFEGHYHGWLDPVLYSVHPSLDDAGPQDHPRAVPGTAGQPPAADLVICPWNDAEALAGLMDEHAGQIAAVVMEPVLCNTGAIEPDPGYLKAVRELCDRHGSLLIFDEIITGFRLAPGGAQEYLGIDPDLSVFGKAMAGGMQVSALAGRAPVMDAISSGKVAHAGTFNSQPVGIAAAEATLRILDEQREEVYGTLYARGRQLMAGLREAAAKVGVPMLVDGPGPVFQTYFTDAPAVRDYRDFAATDRAMMARLHAALLDRGVNMVPRGLWFLSTAHTEADVAATVGVFEDALRSLPLG</sequence>
<dbReference type="InterPro" id="IPR005814">
    <property type="entry name" value="Aminotrans_3"/>
</dbReference>
<dbReference type="PANTHER" id="PTHR43713">
    <property type="entry name" value="GLUTAMATE-1-SEMIALDEHYDE 2,1-AMINOMUTASE"/>
    <property type="match status" value="1"/>
</dbReference>
<comment type="caution">
    <text evidence="4">The sequence shown here is derived from an EMBL/GenBank/DDBJ whole genome shotgun (WGS) entry which is preliminary data.</text>
</comment>
<comment type="similarity">
    <text evidence="3">Belongs to the class-III pyridoxal-phosphate-dependent aminotransferase family.</text>
</comment>
<dbReference type="Pfam" id="PF00202">
    <property type="entry name" value="Aminotran_3"/>
    <property type="match status" value="1"/>
</dbReference>
<keyword evidence="5" id="KW-1185">Reference proteome</keyword>
<keyword evidence="4" id="KW-0808">Transferase</keyword>
<reference evidence="4 5" key="1">
    <citation type="submission" date="2019-10" db="EMBL/GenBank/DDBJ databases">
        <title>Nonomuraea sp. nov., isolated from Phyllanthus amarus.</title>
        <authorList>
            <person name="Klykleung N."/>
            <person name="Tanasupawat S."/>
        </authorList>
    </citation>
    <scope>NUCLEOTIDE SEQUENCE [LARGE SCALE GENOMIC DNA]</scope>
    <source>
        <strain evidence="4 5">PA1-10</strain>
    </source>
</reference>
<dbReference type="InterPro" id="IPR015424">
    <property type="entry name" value="PyrdxlP-dep_Trfase"/>
</dbReference>
<dbReference type="PROSITE" id="PS00600">
    <property type="entry name" value="AA_TRANSFER_CLASS_3"/>
    <property type="match status" value="1"/>
</dbReference>
<keyword evidence="4" id="KW-0032">Aminotransferase</keyword>
<dbReference type="Gene3D" id="3.40.640.10">
    <property type="entry name" value="Type I PLP-dependent aspartate aminotransferase-like (Major domain)"/>
    <property type="match status" value="1"/>
</dbReference>
<name>A0A5C4VXL4_9ACTN</name>
<dbReference type="Proteomes" id="UP000312512">
    <property type="component" value="Unassembled WGS sequence"/>
</dbReference>
<dbReference type="AlphaFoldDB" id="A0A5C4VXL4"/>
<dbReference type="GO" id="GO:0008483">
    <property type="term" value="F:transaminase activity"/>
    <property type="evidence" value="ECO:0007669"/>
    <property type="project" value="UniProtKB-KW"/>
</dbReference>
<dbReference type="OrthoDB" id="4510254at2"/>
<dbReference type="InterPro" id="IPR015422">
    <property type="entry name" value="PyrdxlP-dep_Trfase_small"/>
</dbReference>
<dbReference type="CDD" id="cd00610">
    <property type="entry name" value="OAT_like"/>
    <property type="match status" value="1"/>
</dbReference>
<dbReference type="InterPro" id="IPR049704">
    <property type="entry name" value="Aminotrans_3_PPA_site"/>
</dbReference>
<evidence type="ECO:0000313" key="4">
    <source>
        <dbReference type="EMBL" id="KAB8190281.1"/>
    </source>
</evidence>
<organism evidence="4 5">
    <name type="scientific">Nonomuraea phyllanthi</name>
    <dbReference type="NCBI Taxonomy" id="2219224"/>
    <lineage>
        <taxon>Bacteria</taxon>
        <taxon>Bacillati</taxon>
        <taxon>Actinomycetota</taxon>
        <taxon>Actinomycetes</taxon>
        <taxon>Streptosporangiales</taxon>
        <taxon>Streptosporangiaceae</taxon>
        <taxon>Nonomuraea</taxon>
    </lineage>
</organism>
<dbReference type="GO" id="GO:0030170">
    <property type="term" value="F:pyridoxal phosphate binding"/>
    <property type="evidence" value="ECO:0007669"/>
    <property type="project" value="InterPro"/>
</dbReference>
<evidence type="ECO:0000256" key="3">
    <source>
        <dbReference type="RuleBase" id="RU003560"/>
    </source>
</evidence>
<dbReference type="EMBL" id="VDLX02000016">
    <property type="protein sequence ID" value="KAB8190281.1"/>
    <property type="molecule type" value="Genomic_DNA"/>
</dbReference>
<keyword evidence="2 3" id="KW-0663">Pyridoxal phosphate</keyword>
<evidence type="ECO:0000256" key="2">
    <source>
        <dbReference type="ARBA" id="ARBA00022898"/>
    </source>
</evidence>